<dbReference type="STRING" id="1802410.A3H75_01255"/>
<protein>
    <submittedName>
        <fullName evidence="1">Uncharacterized protein</fullName>
    </submittedName>
</protein>
<comment type="caution">
    <text evidence="1">The sequence shown here is derived from an EMBL/GenBank/DDBJ whole genome shotgun (WGS) entry which is preliminary data.</text>
</comment>
<organism evidence="1 2">
    <name type="scientific">Candidatus Uhrbacteria bacterium RIFCSPLOWO2_02_FULL_51_9</name>
    <dbReference type="NCBI Taxonomy" id="1802410"/>
    <lineage>
        <taxon>Bacteria</taxon>
        <taxon>Candidatus Uhriibacteriota</taxon>
    </lineage>
</organism>
<proteinExistence type="predicted"/>
<evidence type="ECO:0000313" key="2">
    <source>
        <dbReference type="Proteomes" id="UP000176678"/>
    </source>
</evidence>
<accession>A0A1F7VGB5</accession>
<evidence type="ECO:0000313" key="1">
    <source>
        <dbReference type="EMBL" id="OGL89481.1"/>
    </source>
</evidence>
<sequence length="140" mass="15151">MGFLYLLTTNQGSDTLEIREIRTTNKEVPMRKLFLSLAAALTAALFVVSANVSAGSSATVPSEQSADSAVREDSPMLVGEDACGGTCYVCHAWAEEKGDCIKWSKDGRCLKWETIRCCQGSTNKCCSQGGSQEVRKCKQQ</sequence>
<name>A0A1F7VGB5_9BACT</name>
<dbReference type="AlphaFoldDB" id="A0A1F7VGB5"/>
<dbReference type="EMBL" id="MGES01000001">
    <property type="protein sequence ID" value="OGL89481.1"/>
    <property type="molecule type" value="Genomic_DNA"/>
</dbReference>
<gene>
    <name evidence="1" type="ORF">A3H75_01255</name>
</gene>
<reference evidence="1 2" key="1">
    <citation type="journal article" date="2016" name="Nat. Commun.">
        <title>Thousands of microbial genomes shed light on interconnected biogeochemical processes in an aquifer system.</title>
        <authorList>
            <person name="Anantharaman K."/>
            <person name="Brown C.T."/>
            <person name="Hug L.A."/>
            <person name="Sharon I."/>
            <person name="Castelle C.J."/>
            <person name="Probst A.J."/>
            <person name="Thomas B.C."/>
            <person name="Singh A."/>
            <person name="Wilkins M.J."/>
            <person name="Karaoz U."/>
            <person name="Brodie E.L."/>
            <person name="Williams K.H."/>
            <person name="Hubbard S.S."/>
            <person name="Banfield J.F."/>
        </authorList>
    </citation>
    <scope>NUCLEOTIDE SEQUENCE [LARGE SCALE GENOMIC DNA]</scope>
</reference>
<dbReference type="Proteomes" id="UP000176678">
    <property type="component" value="Unassembled WGS sequence"/>
</dbReference>